<sequence length="628" mass="71894">LQLSKRITAFSCENAPLVDCFFSFPVSKLYLHCLQHIMLETCFSYLCLQTKQNFAVTCSFLVLQALLFCFSKISVCSIIYQLFLMEDVVSCDDSEEWDQLDDSGDDCEFSDWQTLNTSVTEVLRQVGASKEISELYNDIHTTEDGDLLEENNPSVGAAVPSDNEEQQFIDTSSAVPIEQKKELESSSDSNLSTANSASDLKLNEFIEESFLEQMVSLTALVAELAHDKLSSMGFNLKSGGWCVFSMAILAINICINFAAGNIKIILHKDSLLHKALKENCDCPLSDVSFPTLPEHLEPFGGERWISNDSFCIKRQPFKDELLERNEKLQQAVENLKLEIVRLQKSEATLKRRHTAVLMQLKGRQRREDKIFTFPDDQVKFCLLDTGQKDTVEALDSLWASLATFLQTISNFGTVDKRWGGATVTMKYREKMTTSGAKYRPSLDTAALKQSVLRRLRDRAQKSVVKADKAISKAFGSSVFKAVQRRLRQFGNIHKNVSNDDYVNELKNLVKNITGTLARIGQCPLEQFADSTSKYCRRTKKGCGHYYHKKQYKKSWKSTNDQWYCHAEHTEPDGRFENPINWQFYASEQRKQLRKDNAFFDGYDSWLTRRYRKRNVLRMRNSNLLNINF</sequence>
<evidence type="ECO:0000313" key="3">
    <source>
        <dbReference type="Proteomes" id="UP000054776"/>
    </source>
</evidence>
<keyword evidence="3" id="KW-1185">Reference proteome</keyword>
<protein>
    <submittedName>
        <fullName evidence="2">Uncharacterized protein</fullName>
    </submittedName>
</protein>
<gene>
    <name evidence="2" type="ORF">T01_4352</name>
</gene>
<dbReference type="EMBL" id="JYDH01000166">
    <property type="protein sequence ID" value="KRY29591.1"/>
    <property type="molecule type" value="Genomic_DNA"/>
</dbReference>
<keyword evidence="1" id="KW-0175">Coiled coil</keyword>
<dbReference type="InParanoid" id="A0A0V1AXT9"/>
<dbReference type="OrthoDB" id="5914360at2759"/>
<organism evidence="2 3">
    <name type="scientific">Trichinella spiralis</name>
    <name type="common">Trichina worm</name>
    <dbReference type="NCBI Taxonomy" id="6334"/>
    <lineage>
        <taxon>Eukaryota</taxon>
        <taxon>Metazoa</taxon>
        <taxon>Ecdysozoa</taxon>
        <taxon>Nematoda</taxon>
        <taxon>Enoplea</taxon>
        <taxon>Dorylaimia</taxon>
        <taxon>Trichinellida</taxon>
        <taxon>Trichinellidae</taxon>
        <taxon>Trichinella</taxon>
    </lineage>
</organism>
<reference evidence="2 3" key="1">
    <citation type="submission" date="2015-01" db="EMBL/GenBank/DDBJ databases">
        <title>Evolution of Trichinella species and genotypes.</title>
        <authorList>
            <person name="Korhonen P.K."/>
            <person name="Edoardo P."/>
            <person name="Giuseppe L.R."/>
            <person name="Gasser R.B."/>
        </authorList>
    </citation>
    <scope>NUCLEOTIDE SEQUENCE [LARGE SCALE GENOMIC DNA]</scope>
    <source>
        <strain evidence="2">ISS3</strain>
    </source>
</reference>
<comment type="caution">
    <text evidence="2">The sequence shown here is derived from an EMBL/GenBank/DDBJ whole genome shotgun (WGS) entry which is preliminary data.</text>
</comment>
<evidence type="ECO:0000313" key="2">
    <source>
        <dbReference type="EMBL" id="KRY29591.1"/>
    </source>
</evidence>
<feature type="non-terminal residue" evidence="2">
    <location>
        <position position="1"/>
    </location>
</feature>
<accession>A0A0V1AXT9</accession>
<dbReference type="AlphaFoldDB" id="A0A0V1AXT9"/>
<proteinExistence type="predicted"/>
<dbReference type="Proteomes" id="UP000054776">
    <property type="component" value="Unassembled WGS sequence"/>
</dbReference>
<name>A0A0V1AXT9_TRISP</name>
<feature type="coiled-coil region" evidence="1">
    <location>
        <begin position="318"/>
        <end position="352"/>
    </location>
</feature>
<evidence type="ECO:0000256" key="1">
    <source>
        <dbReference type="SAM" id="Coils"/>
    </source>
</evidence>